<feature type="domain" description="Peptidase M24 C-terminal" evidence="6">
    <location>
        <begin position="547"/>
        <end position="606"/>
    </location>
</feature>
<dbReference type="Pfam" id="PF00557">
    <property type="entry name" value="Peptidase_M24"/>
    <property type="match status" value="1"/>
</dbReference>
<dbReference type="Gene3D" id="3.40.350.10">
    <property type="entry name" value="Creatinase/prolidase N-terminal domain"/>
    <property type="match status" value="2"/>
</dbReference>
<dbReference type="CDD" id="cd01085">
    <property type="entry name" value="APP"/>
    <property type="match status" value="1"/>
</dbReference>
<dbReference type="GO" id="GO:0070006">
    <property type="term" value="F:metalloaminopeptidase activity"/>
    <property type="evidence" value="ECO:0007669"/>
    <property type="project" value="InterPro"/>
</dbReference>
<accession>A0A2S7K1U6</accession>
<dbReference type="EMBL" id="PJCH01000015">
    <property type="protein sequence ID" value="PQA86484.1"/>
    <property type="molecule type" value="Genomic_DNA"/>
</dbReference>
<evidence type="ECO:0000259" key="4">
    <source>
        <dbReference type="Pfam" id="PF00557"/>
    </source>
</evidence>
<dbReference type="PANTHER" id="PTHR43763">
    <property type="entry name" value="XAA-PRO AMINOPEPTIDASE 1"/>
    <property type="match status" value="1"/>
</dbReference>
<evidence type="ECO:0000256" key="1">
    <source>
        <dbReference type="ARBA" id="ARBA00008766"/>
    </source>
</evidence>
<comment type="similarity">
    <text evidence="1">Belongs to the peptidase M24B family.</text>
</comment>
<name>A0A2S7K1U6_9PROT</name>
<dbReference type="InterPro" id="IPR000994">
    <property type="entry name" value="Pept_M24"/>
</dbReference>
<gene>
    <name evidence="7" type="ORF">CW354_19355</name>
</gene>
<dbReference type="Pfam" id="PF16188">
    <property type="entry name" value="Peptidase_M24_C"/>
    <property type="match status" value="1"/>
</dbReference>
<dbReference type="RefSeq" id="WP_104831696.1">
    <property type="nucleotide sequence ID" value="NZ_PJCH01000015.1"/>
</dbReference>
<keyword evidence="7" id="KW-0645">Protease</keyword>
<proteinExistence type="inferred from homology"/>
<comment type="caution">
    <text evidence="7">The sequence shown here is derived from an EMBL/GenBank/DDBJ whole genome shotgun (WGS) entry which is preliminary data.</text>
</comment>
<evidence type="ECO:0000256" key="2">
    <source>
        <dbReference type="ARBA" id="ARBA00022723"/>
    </source>
</evidence>
<dbReference type="InterPro" id="IPR050422">
    <property type="entry name" value="X-Pro_aminopeptidase_P"/>
</dbReference>
<keyword evidence="7" id="KW-0031">Aminopeptidase</keyword>
<keyword evidence="2" id="KW-0479">Metal-binding</keyword>
<protein>
    <submittedName>
        <fullName evidence="7">X-Pro aminopeptidase</fullName>
    </submittedName>
</protein>
<dbReference type="PANTHER" id="PTHR43763:SF6">
    <property type="entry name" value="XAA-PRO AMINOPEPTIDASE 1"/>
    <property type="match status" value="1"/>
</dbReference>
<dbReference type="OrthoDB" id="9806388at2"/>
<dbReference type="InterPro" id="IPR032416">
    <property type="entry name" value="Peptidase_M24_C"/>
</dbReference>
<reference evidence="7 8" key="1">
    <citation type="submission" date="2017-12" db="EMBL/GenBank/DDBJ databases">
        <authorList>
            <person name="Hurst M.R.H."/>
        </authorList>
    </citation>
    <scope>NUCLEOTIDE SEQUENCE [LARGE SCALE GENOMIC DNA]</scope>
    <source>
        <strain evidence="7 8">SY-3-19</strain>
    </source>
</reference>
<keyword evidence="8" id="KW-1185">Reference proteome</keyword>
<evidence type="ECO:0000313" key="7">
    <source>
        <dbReference type="EMBL" id="PQA86484.1"/>
    </source>
</evidence>
<evidence type="ECO:0000259" key="6">
    <source>
        <dbReference type="Pfam" id="PF16188"/>
    </source>
</evidence>
<dbReference type="Gene3D" id="3.90.230.10">
    <property type="entry name" value="Creatinase/methionine aminopeptidase superfamily"/>
    <property type="match status" value="1"/>
</dbReference>
<dbReference type="SUPFAM" id="SSF53092">
    <property type="entry name" value="Creatinase/prolidase N-terminal domain"/>
    <property type="match status" value="2"/>
</dbReference>
<dbReference type="InterPro" id="IPR033740">
    <property type="entry name" value="Pept_M24B"/>
</dbReference>
<dbReference type="AlphaFoldDB" id="A0A2S7K1U6"/>
<dbReference type="Pfam" id="PF01321">
    <property type="entry name" value="Creatinase_N"/>
    <property type="match status" value="1"/>
</dbReference>
<evidence type="ECO:0000259" key="5">
    <source>
        <dbReference type="Pfam" id="PF01321"/>
    </source>
</evidence>
<dbReference type="InterPro" id="IPR000587">
    <property type="entry name" value="Creatinase_N"/>
</dbReference>
<dbReference type="Proteomes" id="UP000239504">
    <property type="component" value="Unassembled WGS sequence"/>
</dbReference>
<dbReference type="GO" id="GO:0005737">
    <property type="term" value="C:cytoplasm"/>
    <property type="evidence" value="ECO:0007669"/>
    <property type="project" value="UniProtKB-ARBA"/>
</dbReference>
<organism evidence="7 8">
    <name type="scientific">Hyphococcus luteus</name>
    <dbReference type="NCBI Taxonomy" id="2058213"/>
    <lineage>
        <taxon>Bacteria</taxon>
        <taxon>Pseudomonadati</taxon>
        <taxon>Pseudomonadota</taxon>
        <taxon>Alphaproteobacteria</taxon>
        <taxon>Parvularculales</taxon>
        <taxon>Parvularculaceae</taxon>
        <taxon>Hyphococcus</taxon>
    </lineage>
</organism>
<dbReference type="SUPFAM" id="SSF55920">
    <property type="entry name" value="Creatinase/aminopeptidase"/>
    <property type="match status" value="1"/>
</dbReference>
<dbReference type="FunFam" id="3.90.230.10:FF:000009">
    <property type="entry name" value="xaa-Pro aminopeptidase 2"/>
    <property type="match status" value="1"/>
</dbReference>
<dbReference type="Pfam" id="PF16189">
    <property type="entry name" value="Creatinase_N_2"/>
    <property type="match status" value="1"/>
</dbReference>
<sequence length="607" mass="65843">MFQHQSFDPVSDRSFAGKHLPLLRAEMKKQNLDGFVIPHDDEYQNEYIPAYAERLMWATGFSGSAGAAVILQDKAVMFTDGRYTLQVRQQADSDYFDYVDITETAPDAWLAENAAKGSRIGYDPMLHATAGVKKLKAAAEKAGFELVAVSQNPVDAAWKDQPAAPLTPAKPHEIEFAGKSSEDKRKEIAAEIAKTGADAALITAPPSVAWLFNIRGADVSRSPLPLGRALLNKDGTATLFIAPEKVGNELPGFLGDAVDVRAESDVGVALQKLGKEGAKVAVDPALAPSKYVDDLKEAGAVIVDMTDPCALPRAAKNDTEVEGAREAHIRDGAAVTKFLHWLDTQAQSGDVDEIRAAQKLESIRAESDDLRDLSFDSISGAGANGALCHYRVSTQSNAPLKPGSLYLIDSGGQYLDGTTDITRTVPIGEPSDEMRDRFTRVLKGHIALATLKFPAGTTGHQIDMIARKPLWDAGLDYDHGTGHGVGSFLGVHEGPQRIAKAPNSQALKPGMILSNEPGYYKANEYGIRIENLIVVTPPKPVPGGEREMMEFETITLAPINLDLVKTDLLTEDERQWLNDYHARVRETLSPLVPAEIKDWFEKATRAV</sequence>
<dbReference type="InterPro" id="IPR029149">
    <property type="entry name" value="Creatin/AminoP/Spt16_N"/>
</dbReference>
<feature type="domain" description="Peptidase M24" evidence="4">
    <location>
        <begin position="323"/>
        <end position="536"/>
    </location>
</feature>
<evidence type="ECO:0000313" key="8">
    <source>
        <dbReference type="Proteomes" id="UP000239504"/>
    </source>
</evidence>
<dbReference type="GO" id="GO:0046872">
    <property type="term" value="F:metal ion binding"/>
    <property type="evidence" value="ECO:0007669"/>
    <property type="project" value="UniProtKB-KW"/>
</dbReference>
<evidence type="ECO:0000256" key="3">
    <source>
        <dbReference type="ARBA" id="ARBA00022801"/>
    </source>
</evidence>
<keyword evidence="3" id="KW-0378">Hydrolase</keyword>
<dbReference type="InterPro" id="IPR036005">
    <property type="entry name" value="Creatinase/aminopeptidase-like"/>
</dbReference>
<feature type="domain" description="Creatinase N-terminal" evidence="5">
    <location>
        <begin position="23"/>
        <end position="150"/>
    </location>
</feature>